<reference evidence="1 2" key="1">
    <citation type="journal article" date="2006" name="Proc. Natl. Acad. Sci. U.S.A.">
        <title>Complete nucleotide sequence of the chlorarachniophyte nucleomorph: nature's smallest nucleus.</title>
        <authorList>
            <person name="Gilson P.R."/>
            <person name="Su V."/>
            <person name="Slamovits C.H."/>
            <person name="Reith M.E."/>
            <person name="Keeling P.J."/>
            <person name="McFadden G.I."/>
        </authorList>
    </citation>
    <scope>NUCLEOTIDE SEQUENCE [LARGE SCALE GENOMIC DNA]</scope>
    <source>
        <strain evidence="2">CCMP621</strain>
    </source>
</reference>
<dbReference type="Proteomes" id="UP000243425">
    <property type="component" value="Nucleomorph 1"/>
</dbReference>
<dbReference type="AlphaFoldDB" id="Q3LWG0"/>
<protein>
    <submittedName>
        <fullName evidence="1">Uncharacterized protein</fullName>
    </submittedName>
</protein>
<evidence type="ECO:0000313" key="1">
    <source>
        <dbReference type="EMBL" id="ABA27205.1"/>
    </source>
</evidence>
<geneLocation type="nucleomorph" evidence="1"/>
<dbReference type="Gene3D" id="3.100.10.10">
    <property type="match status" value="1"/>
</dbReference>
<proteinExistence type="predicted"/>
<sequence length="126" mass="14896">MKYFFKNKSNIFQLHNFLRSSDINWLNNFKNFITSIKKKSKCKIYRLIDIQKKLINKRSIKKIICFGKVIGPVDSDSLKSITIVSLGMTKKVENIIVNRGGNFIDLHYFIKNKFPFKDFVFYESIT</sequence>
<dbReference type="GeneID" id="5788383"/>
<accession>Q3LWG0</accession>
<dbReference type="RefSeq" id="XP_001712817.1">
    <property type="nucleotide sequence ID" value="XM_001712765.1"/>
</dbReference>
<evidence type="ECO:0000313" key="2">
    <source>
        <dbReference type="Proteomes" id="UP000243425"/>
    </source>
</evidence>
<name>Q3LWG0_BIGNA</name>
<dbReference type="EMBL" id="DQ158856">
    <property type="protein sequence ID" value="ABA27205.1"/>
    <property type="molecule type" value="Genomic_DNA"/>
</dbReference>
<organism evidence="1 2">
    <name type="scientific">Bigelowiella natans</name>
    <name type="common">Pedinomonas minutissima</name>
    <name type="synonym">Chlorarachnion sp. (strain CCMP621)</name>
    <dbReference type="NCBI Taxonomy" id="227086"/>
    <lineage>
        <taxon>Eukaryota</taxon>
        <taxon>Sar</taxon>
        <taxon>Rhizaria</taxon>
        <taxon>Cercozoa</taxon>
        <taxon>Chlorarachniophyceae</taxon>
        <taxon>Bigelowiella</taxon>
    </lineage>
</organism>
<keyword evidence="1" id="KW-0542">Nucleomorph</keyword>